<dbReference type="EC" id="2.3.1.-" evidence="6"/>
<dbReference type="InterPro" id="IPR036625">
    <property type="entry name" value="E3-bd_dom_sf"/>
</dbReference>
<evidence type="ECO:0000256" key="3">
    <source>
        <dbReference type="ARBA" id="ARBA00022679"/>
    </source>
</evidence>
<feature type="domain" description="Peripheral subunit-binding (PSBD)" evidence="9">
    <location>
        <begin position="128"/>
        <end position="165"/>
    </location>
</feature>
<dbReference type="SUPFAM" id="SSF51230">
    <property type="entry name" value="Single hybrid motif"/>
    <property type="match status" value="1"/>
</dbReference>
<dbReference type="GO" id="GO:0005737">
    <property type="term" value="C:cytoplasm"/>
    <property type="evidence" value="ECO:0007669"/>
    <property type="project" value="TreeGrafter"/>
</dbReference>
<evidence type="ECO:0000256" key="5">
    <source>
        <dbReference type="ARBA" id="ARBA00023315"/>
    </source>
</evidence>
<dbReference type="Proteomes" id="UP000824106">
    <property type="component" value="Unassembled WGS sequence"/>
</dbReference>
<evidence type="ECO:0000313" key="10">
    <source>
        <dbReference type="EMBL" id="HIZ70578.1"/>
    </source>
</evidence>
<dbReference type="GO" id="GO:0031405">
    <property type="term" value="F:lipoic acid binding"/>
    <property type="evidence" value="ECO:0007669"/>
    <property type="project" value="TreeGrafter"/>
</dbReference>
<dbReference type="InterPro" id="IPR001078">
    <property type="entry name" value="2-oxoacid_DH_actylTfrase"/>
</dbReference>
<keyword evidence="4 6" id="KW-0450">Lipoyl</keyword>
<keyword evidence="3 6" id="KW-0808">Transferase</keyword>
<name>A0A9D2G0Y5_9LACT</name>
<dbReference type="EMBL" id="DXAZ01000033">
    <property type="protein sequence ID" value="HIZ70578.1"/>
    <property type="molecule type" value="Genomic_DNA"/>
</dbReference>
<dbReference type="SUPFAM" id="SSF52777">
    <property type="entry name" value="CoA-dependent acyltransferases"/>
    <property type="match status" value="1"/>
</dbReference>
<evidence type="ECO:0000259" key="8">
    <source>
        <dbReference type="PROSITE" id="PS50968"/>
    </source>
</evidence>
<comment type="cofactor">
    <cofactor evidence="1 6">
        <name>(R)-lipoate</name>
        <dbReference type="ChEBI" id="CHEBI:83088"/>
    </cofactor>
</comment>
<dbReference type="Pfam" id="PF02817">
    <property type="entry name" value="E3_binding"/>
    <property type="match status" value="1"/>
</dbReference>
<dbReference type="PANTHER" id="PTHR43178:SF5">
    <property type="entry name" value="LIPOAMIDE ACYLTRANSFERASE COMPONENT OF BRANCHED-CHAIN ALPHA-KETO ACID DEHYDROGENASE COMPLEX, MITOCHONDRIAL"/>
    <property type="match status" value="1"/>
</dbReference>
<dbReference type="Gene3D" id="2.40.50.100">
    <property type="match status" value="1"/>
</dbReference>
<dbReference type="PROSITE" id="PS00189">
    <property type="entry name" value="LIPOYL"/>
    <property type="match status" value="1"/>
</dbReference>
<feature type="domain" description="Lipoyl-binding" evidence="8">
    <location>
        <begin position="2"/>
        <end position="77"/>
    </location>
</feature>
<dbReference type="InterPro" id="IPR023213">
    <property type="entry name" value="CAT-like_dom_sf"/>
</dbReference>
<dbReference type="Gene3D" id="3.30.559.10">
    <property type="entry name" value="Chloramphenicol acetyltransferase-like domain"/>
    <property type="match status" value="1"/>
</dbReference>
<dbReference type="Pfam" id="PF00364">
    <property type="entry name" value="Biotin_lipoyl"/>
    <property type="match status" value="1"/>
</dbReference>
<feature type="region of interest" description="Disordered" evidence="7">
    <location>
        <begin position="185"/>
        <end position="211"/>
    </location>
</feature>
<dbReference type="PANTHER" id="PTHR43178">
    <property type="entry name" value="DIHYDROLIPOAMIDE ACETYLTRANSFERASE COMPONENT OF PYRUVATE DEHYDROGENASE COMPLEX"/>
    <property type="match status" value="1"/>
</dbReference>
<feature type="compositionally biased region" description="Acidic residues" evidence="7">
    <location>
        <begin position="78"/>
        <end position="108"/>
    </location>
</feature>
<evidence type="ECO:0000256" key="7">
    <source>
        <dbReference type="SAM" id="MobiDB-lite"/>
    </source>
</evidence>
<comment type="caution">
    <text evidence="10">The sequence shown here is derived from an EMBL/GenBank/DDBJ whole genome shotgun (WGS) entry which is preliminary data.</text>
</comment>
<evidence type="ECO:0000259" key="9">
    <source>
        <dbReference type="PROSITE" id="PS51826"/>
    </source>
</evidence>
<dbReference type="InterPro" id="IPR050743">
    <property type="entry name" value="2-oxoacid_DH_E2_comp"/>
</dbReference>
<evidence type="ECO:0000256" key="4">
    <source>
        <dbReference type="ARBA" id="ARBA00022823"/>
    </source>
</evidence>
<dbReference type="CDD" id="cd06849">
    <property type="entry name" value="lipoyl_domain"/>
    <property type="match status" value="1"/>
</dbReference>
<evidence type="ECO:0000256" key="1">
    <source>
        <dbReference type="ARBA" id="ARBA00001938"/>
    </source>
</evidence>
<reference evidence="10" key="2">
    <citation type="submission" date="2021-04" db="EMBL/GenBank/DDBJ databases">
        <authorList>
            <person name="Gilroy R."/>
        </authorList>
    </citation>
    <scope>NUCLEOTIDE SEQUENCE</scope>
    <source>
        <strain evidence="10">CHK169-4300</strain>
    </source>
</reference>
<dbReference type="Gene3D" id="4.10.320.10">
    <property type="entry name" value="E3-binding domain"/>
    <property type="match status" value="1"/>
</dbReference>
<protein>
    <recommendedName>
        <fullName evidence="6">Dihydrolipoamide acetyltransferase component of pyruvate dehydrogenase complex</fullName>
        <ecNumber evidence="6">2.3.1.-</ecNumber>
    </recommendedName>
</protein>
<dbReference type="InterPro" id="IPR003016">
    <property type="entry name" value="2-oxoA_DH_lipoyl-BS"/>
</dbReference>
<evidence type="ECO:0000256" key="2">
    <source>
        <dbReference type="ARBA" id="ARBA00007317"/>
    </source>
</evidence>
<dbReference type="PROSITE" id="PS50968">
    <property type="entry name" value="BIOTINYL_LIPOYL"/>
    <property type="match status" value="1"/>
</dbReference>
<comment type="similarity">
    <text evidence="2 6">Belongs to the 2-oxoacid dehydrogenase family.</text>
</comment>
<evidence type="ECO:0000256" key="6">
    <source>
        <dbReference type="RuleBase" id="RU003423"/>
    </source>
</evidence>
<dbReference type="GO" id="GO:0016407">
    <property type="term" value="F:acetyltransferase activity"/>
    <property type="evidence" value="ECO:0007669"/>
    <property type="project" value="TreeGrafter"/>
</dbReference>
<feature type="region of interest" description="Disordered" evidence="7">
    <location>
        <begin position="75"/>
        <end position="117"/>
    </location>
</feature>
<dbReference type="SUPFAM" id="SSF47005">
    <property type="entry name" value="Peripheral subunit-binding domain of 2-oxo acid dehydrogenase complex"/>
    <property type="match status" value="1"/>
</dbReference>
<dbReference type="InterPro" id="IPR004167">
    <property type="entry name" value="PSBD"/>
</dbReference>
<gene>
    <name evidence="10" type="ORF">H9808_02280</name>
</gene>
<organism evidence="10 11">
    <name type="scientific">Candidatus Atopostipes pullistercoris</name>
    <dbReference type="NCBI Taxonomy" id="2838467"/>
    <lineage>
        <taxon>Bacteria</taxon>
        <taxon>Bacillati</taxon>
        <taxon>Bacillota</taxon>
        <taxon>Bacilli</taxon>
        <taxon>Lactobacillales</taxon>
        <taxon>Carnobacteriaceae</taxon>
        <taxon>Atopostipes</taxon>
    </lineage>
</organism>
<dbReference type="FunFam" id="3.30.559.10:FF:000007">
    <property type="entry name" value="Dihydrolipoamide acetyltransferase component of pyruvate dehydrogenase complex"/>
    <property type="match status" value="1"/>
</dbReference>
<accession>A0A9D2G0Y5</accession>
<evidence type="ECO:0000313" key="11">
    <source>
        <dbReference type="Proteomes" id="UP000824106"/>
    </source>
</evidence>
<proteinExistence type="inferred from homology"/>
<dbReference type="InterPro" id="IPR000089">
    <property type="entry name" value="Biotin_lipoyl"/>
</dbReference>
<dbReference type="Pfam" id="PF00198">
    <property type="entry name" value="2-oxoacid_dh"/>
    <property type="match status" value="1"/>
</dbReference>
<sequence>MAFTFKFPDMGEGIAEGEIVDWLVAEGDEVEEGDSVAEVQNDKSVEELASPVSGTIQSIEVEAGTLVTVGDNIMVIDDGSEGGEEEPASDTTPDEEDPVEEVSEEAPEEAPKEATGVVATSDPNKMVLAMPSVRQYARENDVDISLVTPTGKGGRVVKEDIDNYVENGGAAAVSTEETTAEQPAVSSQTVGGVEVTPYKSGREDEETREPLSMTRRAISKAMVKSATVIPSFALFDEVVVDELWAHRKKFKDVAAEQDTKLTFLPYIVKAVVAMMKEFPVFNASLDDTTDEIVYKHYYNVGIATDTDHGLYVPVIQDANTKPMFDIADEIIDLSGKAHENKLSGKDMADGSISISNIGSVGGAHFTPIINHPESAIVGVGIISDKAVVNSEGEIVVSKVLDLSLVVDHRIIDGAVAQQAMNYLKQLLSDPELLLMKG</sequence>
<keyword evidence="5 6" id="KW-0012">Acyltransferase</keyword>
<dbReference type="PROSITE" id="PS51826">
    <property type="entry name" value="PSBD"/>
    <property type="match status" value="1"/>
</dbReference>
<dbReference type="AlphaFoldDB" id="A0A9D2G0Y5"/>
<dbReference type="InterPro" id="IPR011053">
    <property type="entry name" value="Single_hybrid_motif"/>
</dbReference>
<reference evidence="10" key="1">
    <citation type="journal article" date="2021" name="PeerJ">
        <title>Extensive microbial diversity within the chicken gut microbiome revealed by metagenomics and culture.</title>
        <authorList>
            <person name="Gilroy R."/>
            <person name="Ravi A."/>
            <person name="Getino M."/>
            <person name="Pursley I."/>
            <person name="Horton D.L."/>
            <person name="Alikhan N.F."/>
            <person name="Baker D."/>
            <person name="Gharbi K."/>
            <person name="Hall N."/>
            <person name="Watson M."/>
            <person name="Adriaenssens E.M."/>
            <person name="Foster-Nyarko E."/>
            <person name="Jarju S."/>
            <person name="Secka A."/>
            <person name="Antonio M."/>
            <person name="Oren A."/>
            <person name="Chaudhuri R.R."/>
            <person name="La Ragione R."/>
            <person name="Hildebrand F."/>
            <person name="Pallen M.J."/>
        </authorList>
    </citation>
    <scope>NUCLEOTIDE SEQUENCE</scope>
    <source>
        <strain evidence="10">CHK169-4300</strain>
    </source>
</reference>